<sequence length="209" mass="24569">MVKTVTGALKVLSKKIIETKIEHIKYGSDEDVAKAVQSGDVSAFEVLMHRYEMKINRYILRILPDYEEAQDLLQETFMKVYININSFDAKRRFSPWIYRIAHNEVINRLRQKKKEMISPFDLDTFLPMSLKEDVMNKVEDIKLTSAELNNCMGKLEIKYREPLLFFYLEELSYNDISDILRIPVSTVGVRIKRGKDMLKKICKEMGYEP</sequence>
<dbReference type="GO" id="GO:0003677">
    <property type="term" value="F:DNA binding"/>
    <property type="evidence" value="ECO:0007669"/>
    <property type="project" value="UniProtKB-KW"/>
</dbReference>
<organism evidence="9 10">
    <name type="scientific">Psychracetigena formicireducens</name>
    <dbReference type="NCBI Taxonomy" id="2986056"/>
    <lineage>
        <taxon>Bacteria</taxon>
        <taxon>Bacillati</taxon>
        <taxon>Candidatus Lithacetigenota</taxon>
        <taxon>Candidatus Psychracetigena</taxon>
    </lineage>
</organism>
<dbReference type="InterPro" id="IPR014284">
    <property type="entry name" value="RNA_pol_sigma-70_dom"/>
</dbReference>
<evidence type="ECO:0000256" key="6">
    <source>
        <dbReference type="RuleBase" id="RU000716"/>
    </source>
</evidence>
<comment type="similarity">
    <text evidence="1 6">Belongs to the sigma-70 factor family. ECF subfamily.</text>
</comment>
<dbReference type="Pfam" id="PF08281">
    <property type="entry name" value="Sigma70_r4_2"/>
    <property type="match status" value="1"/>
</dbReference>
<dbReference type="AlphaFoldDB" id="A0A9E2BGA3"/>
<dbReference type="Gene3D" id="1.10.1740.10">
    <property type="match status" value="1"/>
</dbReference>
<keyword evidence="4 6" id="KW-0238">DNA-binding</keyword>
<evidence type="ECO:0000256" key="1">
    <source>
        <dbReference type="ARBA" id="ARBA00010641"/>
    </source>
</evidence>
<evidence type="ECO:0000259" key="8">
    <source>
        <dbReference type="Pfam" id="PF08281"/>
    </source>
</evidence>
<keyword evidence="2 6" id="KW-0805">Transcription regulation</keyword>
<dbReference type="Pfam" id="PF04542">
    <property type="entry name" value="Sigma70_r2"/>
    <property type="match status" value="1"/>
</dbReference>
<evidence type="ECO:0000256" key="3">
    <source>
        <dbReference type="ARBA" id="ARBA00023082"/>
    </source>
</evidence>
<dbReference type="NCBIfam" id="TIGR02937">
    <property type="entry name" value="sigma70-ECF"/>
    <property type="match status" value="1"/>
</dbReference>
<dbReference type="EMBL" id="QLTW01000044">
    <property type="protein sequence ID" value="MBT9145055.1"/>
    <property type="molecule type" value="Genomic_DNA"/>
</dbReference>
<evidence type="ECO:0000256" key="5">
    <source>
        <dbReference type="ARBA" id="ARBA00023163"/>
    </source>
</evidence>
<protein>
    <recommendedName>
        <fullName evidence="6">RNA polymerase sigma factor</fullName>
    </recommendedName>
</protein>
<comment type="caution">
    <text evidence="9">The sequence shown here is derived from an EMBL/GenBank/DDBJ whole genome shotgun (WGS) entry which is preliminary data.</text>
</comment>
<dbReference type="InterPro" id="IPR036388">
    <property type="entry name" value="WH-like_DNA-bd_sf"/>
</dbReference>
<dbReference type="CDD" id="cd06171">
    <property type="entry name" value="Sigma70_r4"/>
    <property type="match status" value="1"/>
</dbReference>
<dbReference type="SUPFAM" id="SSF88946">
    <property type="entry name" value="Sigma2 domain of RNA polymerase sigma factors"/>
    <property type="match status" value="1"/>
</dbReference>
<dbReference type="InterPro" id="IPR013324">
    <property type="entry name" value="RNA_pol_sigma_r3/r4-like"/>
</dbReference>
<feature type="domain" description="RNA polymerase sigma-70 region 2" evidence="7">
    <location>
        <begin position="48"/>
        <end position="114"/>
    </location>
</feature>
<proteinExistence type="inferred from homology"/>
<dbReference type="PANTHER" id="PTHR43133">
    <property type="entry name" value="RNA POLYMERASE ECF-TYPE SIGMA FACTO"/>
    <property type="match status" value="1"/>
</dbReference>
<dbReference type="InterPro" id="IPR000838">
    <property type="entry name" value="RNA_pol_sigma70_ECF_CS"/>
</dbReference>
<evidence type="ECO:0000313" key="9">
    <source>
        <dbReference type="EMBL" id="MBT9145055.1"/>
    </source>
</evidence>
<dbReference type="GO" id="GO:0006950">
    <property type="term" value="P:response to stress"/>
    <property type="evidence" value="ECO:0007669"/>
    <property type="project" value="UniProtKB-ARBA"/>
</dbReference>
<evidence type="ECO:0000313" key="10">
    <source>
        <dbReference type="Proteomes" id="UP000811545"/>
    </source>
</evidence>
<gene>
    <name evidence="9" type="primary">sigW_1</name>
    <name evidence="9" type="ORF">DDT42_00920</name>
</gene>
<dbReference type="PANTHER" id="PTHR43133:SF51">
    <property type="entry name" value="RNA POLYMERASE SIGMA FACTOR"/>
    <property type="match status" value="1"/>
</dbReference>
<evidence type="ECO:0000256" key="4">
    <source>
        <dbReference type="ARBA" id="ARBA00023125"/>
    </source>
</evidence>
<dbReference type="Proteomes" id="UP000811545">
    <property type="component" value="Unassembled WGS sequence"/>
</dbReference>
<keyword evidence="5 6" id="KW-0804">Transcription</keyword>
<dbReference type="SUPFAM" id="SSF88659">
    <property type="entry name" value="Sigma3 and sigma4 domains of RNA polymerase sigma factors"/>
    <property type="match status" value="1"/>
</dbReference>
<reference evidence="9 10" key="1">
    <citation type="journal article" date="2021" name="bioRxiv">
        <title>Unique metabolic strategies in Hadean analogues reveal hints for primordial physiology.</title>
        <authorList>
            <person name="Nobu M.K."/>
            <person name="Nakai R."/>
            <person name="Tamazawa S."/>
            <person name="Mori H."/>
            <person name="Toyoda A."/>
            <person name="Ijiri A."/>
            <person name="Suzuki S."/>
            <person name="Kurokawa K."/>
            <person name="Kamagata Y."/>
            <person name="Tamaki H."/>
        </authorList>
    </citation>
    <scope>NUCLEOTIDE SEQUENCE [LARGE SCALE GENOMIC DNA]</scope>
    <source>
        <strain evidence="9">BS525</strain>
    </source>
</reference>
<evidence type="ECO:0000256" key="2">
    <source>
        <dbReference type="ARBA" id="ARBA00023015"/>
    </source>
</evidence>
<name>A0A9E2BGA3_PSYF1</name>
<dbReference type="InterPro" id="IPR013325">
    <property type="entry name" value="RNA_pol_sigma_r2"/>
</dbReference>
<feature type="domain" description="RNA polymerase sigma factor 70 region 4 type 2" evidence="8">
    <location>
        <begin position="147"/>
        <end position="197"/>
    </location>
</feature>
<keyword evidence="3 6" id="KW-0731">Sigma factor</keyword>
<dbReference type="GO" id="GO:0006352">
    <property type="term" value="P:DNA-templated transcription initiation"/>
    <property type="evidence" value="ECO:0007669"/>
    <property type="project" value="InterPro"/>
</dbReference>
<dbReference type="InterPro" id="IPR013249">
    <property type="entry name" value="RNA_pol_sigma70_r4_t2"/>
</dbReference>
<dbReference type="PROSITE" id="PS01063">
    <property type="entry name" value="SIGMA70_ECF"/>
    <property type="match status" value="1"/>
</dbReference>
<dbReference type="InterPro" id="IPR039425">
    <property type="entry name" value="RNA_pol_sigma-70-like"/>
</dbReference>
<dbReference type="Gene3D" id="1.10.10.10">
    <property type="entry name" value="Winged helix-like DNA-binding domain superfamily/Winged helix DNA-binding domain"/>
    <property type="match status" value="1"/>
</dbReference>
<evidence type="ECO:0000259" key="7">
    <source>
        <dbReference type="Pfam" id="PF04542"/>
    </source>
</evidence>
<accession>A0A9E2BGA3</accession>
<dbReference type="GO" id="GO:0016987">
    <property type="term" value="F:sigma factor activity"/>
    <property type="evidence" value="ECO:0007669"/>
    <property type="project" value="UniProtKB-KW"/>
</dbReference>
<dbReference type="InterPro" id="IPR007627">
    <property type="entry name" value="RNA_pol_sigma70_r2"/>
</dbReference>